<dbReference type="SUPFAM" id="SSF55486">
    <property type="entry name" value="Metalloproteases ('zincins'), catalytic domain"/>
    <property type="match status" value="1"/>
</dbReference>
<dbReference type="GO" id="GO:0008237">
    <property type="term" value="F:metallopeptidase activity"/>
    <property type="evidence" value="ECO:0007669"/>
    <property type="project" value="InterPro"/>
</dbReference>
<evidence type="ECO:0000256" key="1">
    <source>
        <dbReference type="SAM" id="MobiDB-lite"/>
    </source>
</evidence>
<feature type="compositionally biased region" description="Low complexity" evidence="1">
    <location>
        <begin position="246"/>
        <end position="270"/>
    </location>
</feature>
<dbReference type="EMBL" id="KQ030755">
    <property type="protein sequence ID" value="KJZ69159.1"/>
    <property type="molecule type" value="Genomic_DNA"/>
</dbReference>
<proteinExistence type="predicted"/>
<dbReference type="AlphaFoldDB" id="A0A0F8A166"/>
<keyword evidence="3" id="KW-1185">Reference proteome</keyword>
<name>A0A0F8A166_9HYPO</name>
<dbReference type="Gene3D" id="3.40.390.10">
    <property type="entry name" value="Collagenase (Catalytic Domain)"/>
    <property type="match status" value="1"/>
</dbReference>
<accession>A0A0F8A166</accession>
<gene>
    <name evidence="2" type="ORF">HIM_11448</name>
</gene>
<protein>
    <recommendedName>
        <fullName evidence="4">Peptidase M43 pregnancy-associated plasma-A domain-containing protein</fullName>
    </recommendedName>
</protein>
<dbReference type="InterPro" id="IPR024079">
    <property type="entry name" value="MetalloPept_cat_dom_sf"/>
</dbReference>
<feature type="region of interest" description="Disordered" evidence="1">
    <location>
        <begin position="239"/>
        <end position="286"/>
    </location>
</feature>
<evidence type="ECO:0000313" key="2">
    <source>
        <dbReference type="EMBL" id="KJZ69159.1"/>
    </source>
</evidence>
<dbReference type="Proteomes" id="UP000054481">
    <property type="component" value="Unassembled WGS sequence"/>
</dbReference>
<reference evidence="2 3" key="1">
    <citation type="journal article" date="2014" name="Genome Biol. Evol.">
        <title>Comparative genomics and transcriptomics analyses reveal divergent lifestyle features of nematode endoparasitic fungus Hirsutella minnesotensis.</title>
        <authorList>
            <person name="Lai Y."/>
            <person name="Liu K."/>
            <person name="Zhang X."/>
            <person name="Zhang X."/>
            <person name="Li K."/>
            <person name="Wang N."/>
            <person name="Shu C."/>
            <person name="Wu Y."/>
            <person name="Wang C."/>
            <person name="Bushley K.E."/>
            <person name="Xiang M."/>
            <person name="Liu X."/>
        </authorList>
    </citation>
    <scope>NUCLEOTIDE SEQUENCE [LARGE SCALE GENOMIC DNA]</scope>
    <source>
        <strain evidence="2 3">3608</strain>
    </source>
</reference>
<organism evidence="2 3">
    <name type="scientific">Hirsutella minnesotensis 3608</name>
    <dbReference type="NCBI Taxonomy" id="1043627"/>
    <lineage>
        <taxon>Eukaryota</taxon>
        <taxon>Fungi</taxon>
        <taxon>Dikarya</taxon>
        <taxon>Ascomycota</taxon>
        <taxon>Pezizomycotina</taxon>
        <taxon>Sordariomycetes</taxon>
        <taxon>Hypocreomycetidae</taxon>
        <taxon>Hypocreales</taxon>
        <taxon>Ophiocordycipitaceae</taxon>
        <taxon>Hirsutella</taxon>
    </lineage>
</organism>
<evidence type="ECO:0000313" key="3">
    <source>
        <dbReference type="Proteomes" id="UP000054481"/>
    </source>
</evidence>
<evidence type="ECO:0008006" key="4">
    <source>
        <dbReference type="Google" id="ProtNLM"/>
    </source>
</evidence>
<sequence>MAGTIGTMGQSFCAAGDVRSEAYDIRKREQNGMDSKQEVNLNAVLHLLCATKTECPTSLNDRYSRAKIKFALVNINRTIDNQFKSLFQSKSDAGYDRDLRSSLTQRHVGGPKTLNVIFYYPRNATGGIREVKKGEREIKGSLIWNKNKEANPFSPFPVPFPNVTDISSLDRQDGIAINLKTFRPGGKIDIVFAHEVAHWLGEWHDPDDTQNLMFENADYIDTGRMDEGQILRMHQIAAEREKVGDSKSGGPQSQQPQQPQHPDAADPDAGVPGRLDPRDIPVPGVS</sequence>